<gene>
    <name evidence="1" type="ORF">J2W31_001662</name>
</gene>
<protein>
    <submittedName>
        <fullName evidence="1">Uncharacterized protein</fullName>
    </submittedName>
</protein>
<evidence type="ECO:0000313" key="1">
    <source>
        <dbReference type="EMBL" id="MDP9892557.1"/>
    </source>
</evidence>
<dbReference type="EMBL" id="JAUSRD010000003">
    <property type="protein sequence ID" value="MDP9892557.1"/>
    <property type="molecule type" value="Genomic_DNA"/>
</dbReference>
<sequence length="57" mass="6211">MSNTTLDSRAIRTAPQSATNDEALRDLVAAMPIVIMYKAARAALVQHRKSIRSALTN</sequence>
<dbReference type="RefSeq" id="WP_013543550.1">
    <property type="nucleotide sequence ID" value="NZ_JAUSRD010000003.1"/>
</dbReference>
<dbReference type="Proteomes" id="UP001242045">
    <property type="component" value="Unassembled WGS sequence"/>
</dbReference>
<evidence type="ECO:0000313" key="2">
    <source>
        <dbReference type="Proteomes" id="UP001242045"/>
    </source>
</evidence>
<comment type="caution">
    <text evidence="1">The sequence shown here is derived from an EMBL/GenBank/DDBJ whole genome shotgun (WGS) entry which is preliminary data.</text>
</comment>
<reference evidence="1" key="1">
    <citation type="submission" date="2023-07" db="EMBL/GenBank/DDBJ databases">
        <title>Sorghum-associated microbial communities from plants grown in Nebraska, USA.</title>
        <authorList>
            <person name="Schachtman D."/>
        </authorList>
    </citation>
    <scope>NUCLEOTIDE SEQUENCE</scope>
    <source>
        <strain evidence="1">DS3754</strain>
    </source>
</reference>
<organism evidence="1 2">
    <name type="scientific">Variovorax boronicumulans</name>
    <dbReference type="NCBI Taxonomy" id="436515"/>
    <lineage>
        <taxon>Bacteria</taxon>
        <taxon>Pseudomonadati</taxon>
        <taxon>Pseudomonadota</taxon>
        <taxon>Betaproteobacteria</taxon>
        <taxon>Burkholderiales</taxon>
        <taxon>Comamonadaceae</taxon>
        <taxon>Variovorax</taxon>
    </lineage>
</organism>
<name>A0AAW8CXY2_9BURK</name>
<dbReference type="AlphaFoldDB" id="A0AAW8CXY2"/>
<accession>A0AAW8CXY2</accession>
<proteinExistence type="predicted"/>